<dbReference type="PANTHER" id="PTHR37467:SF1">
    <property type="entry name" value="EXPORTED CALCIUM-BINDING GLYCOPROTEIN"/>
    <property type="match status" value="1"/>
</dbReference>
<feature type="compositionally biased region" description="Acidic residues" evidence="6">
    <location>
        <begin position="995"/>
        <end position="1004"/>
    </location>
</feature>
<feature type="compositionally biased region" description="Polar residues" evidence="6">
    <location>
        <begin position="2536"/>
        <end position="2552"/>
    </location>
</feature>
<feature type="compositionally biased region" description="Polar residues" evidence="6">
    <location>
        <begin position="2894"/>
        <end position="2903"/>
    </location>
</feature>
<feature type="region of interest" description="Disordered" evidence="6">
    <location>
        <begin position="1767"/>
        <end position="1820"/>
    </location>
</feature>
<feature type="domain" description="SpoVT-AbrB" evidence="8">
    <location>
        <begin position="545"/>
        <end position="595"/>
    </location>
</feature>
<feature type="compositionally biased region" description="Acidic residues" evidence="6">
    <location>
        <begin position="2855"/>
        <end position="2866"/>
    </location>
</feature>
<dbReference type="InterPro" id="IPR028974">
    <property type="entry name" value="TSP_type-3_rpt"/>
</dbReference>
<feature type="compositionally biased region" description="Acidic residues" evidence="6">
    <location>
        <begin position="3279"/>
        <end position="3290"/>
    </location>
</feature>
<sequence>MGFSEFAVSSCLRCFLIATLCIGPLFAQFNPEDRHPDVALSSDRSAVGYTSNWSAGVRSQTPIKPNDGLYYMEWQNLEAPAVLGVGLIGARDPLDRVPGRDQLGVSVMVDGSVWVDGRLMAAGDGGPGTTAVVVDLRDQVPTFWILGRRNGSPSLLARVIPRQAHDAWYLCAFGTRGALNYSQEFAFSGLRQGSAAFDVAALINESGFDVRALQWGWPTGSAPANQAPQLTLVSAPDSVEAGSRFAMRARAEDVEDGNLSHRIEWRVSETGDAAVGETAEFLFARAGTYHIEIVVRDSARAEARIQHRIIALAGNSPPALELLEAPRSGRVGEALTFRARAEDAEDGDLSARIQWRAGNARGTGATFTWEPTHVGRFELQVTVGDSQSQAVSLSRLIEIEAGNSAPRLSWLARPDQVAVGQVAVFQAEAIDAEDGNLSAALSWRAGSDRAEGPRYSFVRETAGFYGVTVSVVDAEGERAELEHTIEVVAPENQAPRLAITDAPTRVIVGESFTLTAAAQDAEDGDLSDHIQWLDQNNNPLATGPRLQHQFDSAGRLRLTAEVRDAEGAVASQTVSIQVDAQQASDVALAITQVQTRVFVTDLIEVRARAVDDLGNDLSKAVTWTTTASDATGLGPLFQFRATRPGVYRVTARVALDGVGVFEDTREIEVQSAMPEGDFVTFLSATDKHETIELSEDRLQARMTGSGHFGVRSDRSIEAGSGFYYFEGRRLVETGNYGFGVATGAAPLDNFGGSDLQSLGVNMLGGVSYNGEFAAFFQGEHETYGLAVDYRGTNPIVYVIVSQTLEGPGVLAHTQTLDAVTEPLFILVYGNPVGDTFQQAINPGNDLNTAPMHYDVAAVLQAAEVPGVDELRTTWNPPDPNANQRPVVTIAQETGLQVFINEAVTFTATAEDREDGDLTTAINWSWSGGGETVVGGSFTLTPATAGAFTVTAAATDVENATGRAEITVNVVDPGELDPDEDGLTNRREEELGTDPNDPDSDDDTLLDGAEVDTHGTNPLAADSDGDTMPDGYEVGFGLNATVNDADDDLDNDGFSNITEFQEGTDPSDPADFPGVEFLTFLSETDKDASITLSANRLGAIFSAGGHHGVRSDKGIAPGSGFFYFEGRREVDAGNFGFGVATAAASLATYGGADNQSIGINLLGGISYDDQFVHFFSSTADTIGIAVDYRGDTPHVYVLMAGDDQGRGEVITDLAMPDVTEPLHILVYGEPATSGVQQTINPGNNLLAAPFRYDPNTLLAQAGVDGSETVELGWNEPDPNGNQRPTLTLDAAPQVVLVGEAQVLTASARDPEQGDLTAQITWADDAEGTSGTGGSFNWTPTVLGVHTIVVRVVDELGLFSGGVLEIRVIDNDTTDTDNDGLTDSQELINGTNINDPDSDDDGLSDGEEVNNLGSNPLSSDTDNDGIPDGYEVSHGLQVTVADADADPDGDQFTNLQEYEAGTDPRSANSYPGATGITLLNLQDRHETVVLDDERLGVTFTDTEHRGVRSTTSIGPGDGFFYYEVQRRTVVGNFGYGVATAGSALDQFAGVDSNSLGVNTLGGISYAGDFVAFFSAQPETYGLAVDYRNAHPRVYVIFDTGEGPDLVHQLEMSDIAEPLFIFLYGQPVFDSGVQLRLNPGNDVAVEPFVYNPVQVLQDHGVDGAEDLVLGWNLPDPDANRRPTIRFGEVPDVLLLGETLTVTATAFDAEDGDLTAAIAWRSDHDGAAATGGTLSYQTATSGIHTLSATVVDSAAESLTLTRQVTVIDGSGDTDGDGLTDGDENLAGTDFNNPDSDGDGIRDGDEVHTYNTNPLSTDTDGDSMPDGFEIRWGLDPRTDDTEGDLDGDGFTNLAEYEAGTNPRSARSYPGATDITLLNPEDRDPSVVLSNDRLQVQFTLGGHHAVRSDVAVAPGSGFFYFEGQRLTGAGNYGFGVATAAAALDQWAGYDAQSVGVSAMGGMAANGQFTHFFGGDQDTYGMAVDYRGANPIVYLLVSSTIGGEAALIGSVVMDQVTEPLYIMVYGEPVSGTFQQGINPGNDTTVEPFAYDPFSVLAAAGVDGVLDLKLGWNLRANDPASTSTFLNPNDKDPTVNLTPDLLGVSYTGVGHRGVRSDKSIESGSGFFYFEGTRTVDTGNYGFGVATADAPLDNYGGSTTSGLGVNMLGGLAYDGEFQTFFTAAPDTFGIAVDYRGMNPMVYVIAAQSNGEAGQIIAQQAMYGTTEPIHILVYGNALTEGIQQTINPGNDVETAPFVYDAAAILTAAEIDGVDELILAWQDPEPNRNRKPRLTLISQSTTVITGTEVTLQATAEDREDGDISATIQWEDTFESQSGTGGTWAYTPTQLGVHSIHVTITDSGGETDSASLALTVVGENTLPTVTIAESDLDVVQGNAVTLTATATDAEDGDLGAAVVWTDDNGDDTATGAVFTFTPTNIGAHVITATVTDGNDGVASDSVTVTVLDPATVDSDNDGLNDALEAQNGTDPNDPDSDDDGLTDGQEVLTLATNPLSADSDSDGMPDGWEVSFSLDPLVDDSALDPDNDSYTNLQEYQEGTNPNDDGSYPGAPGLTLLNENDKHQSVVLSQDRLGVTFTDFGTRAVRSTLSVFPRAGMYYYEGRRMVDAGDFGFGVATSAAALDAFGGADNQSIGVHALGGIAYEGGFVSFFSGEQEYYGLVVDYRGANPTVYVIVSATLGGPGTVVGQRTMTEVTDPLYIFVYGNPVTDGIQQTVNPGNDTVGRPFNYDPLTAITDHGVSNPEALVVGWQDPDPNANRIPVVSISTAGGNIDVGTTLTAEAGAIDFEDGDMTASIAWTDSASANTATGGTFSFTVNTLGDHVLTASVTDSEGATGTAAVTFTVVDPDLIDSDGDGLADGDERDRGTDPNDPDSDDDGLSDGDEVNTHNTNPLSSDTDSDTMPDGYEVTYTLDPTVDDGALDLDGDTYTNLEEFQAGTNPNSATSFPGAVTVTRLNPEDAAPGVQLTQDRLGVTFTEGAVSAVRSDISIQPGSGIYYYEGATTLGAANLGFGVSTSATSTGGNAGADTQSIGVLALGGVTYNNEFVSFFSGERDTYGLCVDYRGTHPIVHVIMAESSGGPGVHYGRWELDQVTDPLYIFVYGQPLTSGVQQTINPGNDLALMPFEYDIATIMTDLWIGGNVIDDPDDMFLGWNRTNPKPTLTLTPTTLSINEGELIALAGTAVDWENNDLTASISWSETGGNSATGANFAFVASGVGLHTVTASVTDRFGMTRTDSVTVYVLAAADTRDSDGDGLTDSAELATHGTDPHDPDSDDDGVNDGDEVNTHGTNPRSADSDSDGMGDGFEVTYSLDPLTNDAGLDPDNDTFTNLQEHDAGTNPRDANYFPEKGRVQMSDVDRYPSVSLDATRHQITFADATPRGVRSAVAVQPGSGWYYFEGRRLADPGNYGVAVATAQAPLDAALGENDQSVAWVSTGSLRHNGAEVGNFTSSTVVTPAVADVYAMAVDYSGLNPIVYAFVGNDNLEWEIMPPVTMTQVTGPVYMAAWGESVISGAQLVMNGGDTELGYRNFRHPGHYVLFTEGFYAGAEFMGTGWGPEHRYQRREQAPSHERVFLQQDGTTGDGIYVSPTGLVTSYSIDHKMAIRANQGMIGEFRYWEAHREIPELGNLGQGFVSEYGKINDYCCVSESYTDTPPSMSLNSAAGVWRNLVAQQVYDTNNSTYGFACDYRGDRPIIYSIVGGQVVNTMVLDDMFTPIHPMLYGNPQGAVPSNSANFGETAFVYDAYTILENAGVDVSELVLGWGPHRITRD</sequence>
<dbReference type="RefSeq" id="WP_207861535.1">
    <property type="nucleotide sequence ID" value="NZ_JAFREP010000025.1"/>
</dbReference>
<feature type="region of interest" description="Disordered" evidence="6">
    <location>
        <begin position="2525"/>
        <end position="2562"/>
    </location>
</feature>
<evidence type="ECO:0000256" key="3">
    <source>
        <dbReference type="ARBA" id="ARBA00022729"/>
    </source>
</evidence>
<feature type="chain" id="PRO_5035218418" description="SpoVT-AbrB domain-containing protein" evidence="7">
    <location>
        <begin position="28"/>
        <end position="3775"/>
    </location>
</feature>
<feature type="compositionally biased region" description="Acidic residues" evidence="6">
    <location>
        <begin position="2525"/>
        <end position="2535"/>
    </location>
</feature>
<gene>
    <name evidence="9" type="ORF">J3U88_23995</name>
</gene>
<feature type="region of interest" description="Disordered" evidence="6">
    <location>
        <begin position="2854"/>
        <end position="2914"/>
    </location>
</feature>
<evidence type="ECO:0000256" key="7">
    <source>
        <dbReference type="SAM" id="SignalP"/>
    </source>
</evidence>
<dbReference type="SUPFAM" id="SSF49899">
    <property type="entry name" value="Concanavalin A-like lectins/glucanases"/>
    <property type="match status" value="5"/>
</dbReference>
<dbReference type="InterPro" id="IPR059100">
    <property type="entry name" value="TSP3_bac"/>
</dbReference>
<dbReference type="Gene3D" id="2.60.40.10">
    <property type="entry name" value="Immunoglobulins"/>
    <property type="match status" value="7"/>
</dbReference>
<evidence type="ECO:0000259" key="8">
    <source>
        <dbReference type="PROSITE" id="PS51740"/>
    </source>
</evidence>
<keyword evidence="4" id="KW-0106">Calcium</keyword>
<dbReference type="InterPro" id="IPR035986">
    <property type="entry name" value="PKD_dom_sf"/>
</dbReference>
<feature type="compositionally biased region" description="Basic and acidic residues" evidence="6">
    <location>
        <begin position="1794"/>
        <end position="1803"/>
    </location>
</feature>
<feature type="compositionally biased region" description="Polar residues" evidence="6">
    <location>
        <begin position="1382"/>
        <end position="1392"/>
    </location>
</feature>
<evidence type="ECO:0000313" key="10">
    <source>
        <dbReference type="Proteomes" id="UP000664417"/>
    </source>
</evidence>
<feature type="compositionally biased region" description="Polar residues" evidence="6">
    <location>
        <begin position="1409"/>
        <end position="1418"/>
    </location>
</feature>
<feature type="region of interest" description="Disordered" evidence="6">
    <location>
        <begin position="968"/>
        <end position="1029"/>
    </location>
</feature>
<evidence type="ECO:0000256" key="1">
    <source>
        <dbReference type="ARBA" id="ARBA00004613"/>
    </source>
</evidence>
<evidence type="ECO:0000256" key="4">
    <source>
        <dbReference type="ARBA" id="ARBA00022837"/>
    </source>
</evidence>
<dbReference type="Gene3D" id="2.60.120.920">
    <property type="match status" value="9"/>
</dbReference>
<dbReference type="Pfam" id="PF18884">
    <property type="entry name" value="TSP3_bac"/>
    <property type="match status" value="15"/>
</dbReference>
<evidence type="ECO:0000256" key="5">
    <source>
        <dbReference type="PROSITE-ProRule" id="PRU01076"/>
    </source>
</evidence>
<name>A0A8J7U7M3_9BACT</name>
<evidence type="ECO:0000313" key="9">
    <source>
        <dbReference type="EMBL" id="MBO1321561.1"/>
    </source>
</evidence>
<dbReference type="GO" id="GO:0005509">
    <property type="term" value="F:calcium ion binding"/>
    <property type="evidence" value="ECO:0007669"/>
    <property type="project" value="InterPro"/>
</dbReference>
<feature type="compositionally biased region" description="Acidic residues" evidence="6">
    <location>
        <begin position="2877"/>
        <end position="2891"/>
    </location>
</feature>
<keyword evidence="3 7" id="KW-0732">Signal</keyword>
<organism evidence="9 10">
    <name type="scientific">Acanthopleuribacter pedis</name>
    <dbReference type="NCBI Taxonomy" id="442870"/>
    <lineage>
        <taxon>Bacteria</taxon>
        <taxon>Pseudomonadati</taxon>
        <taxon>Acidobacteriota</taxon>
        <taxon>Holophagae</taxon>
        <taxon>Acanthopleuribacterales</taxon>
        <taxon>Acanthopleuribacteraceae</taxon>
        <taxon>Acanthopleuribacter</taxon>
    </lineage>
</organism>
<dbReference type="InterPro" id="IPR013320">
    <property type="entry name" value="ConA-like_dom_sf"/>
</dbReference>
<dbReference type="InterPro" id="IPR053180">
    <property type="entry name" value="Ca-binding_acidic-repeat"/>
</dbReference>
<protein>
    <recommendedName>
        <fullName evidence="8">SpoVT-AbrB domain-containing protein</fullName>
    </recommendedName>
</protein>
<keyword evidence="10" id="KW-1185">Reference proteome</keyword>
<evidence type="ECO:0000256" key="2">
    <source>
        <dbReference type="ARBA" id="ARBA00022525"/>
    </source>
</evidence>
<feature type="region of interest" description="Disordered" evidence="6">
    <location>
        <begin position="2458"/>
        <end position="2491"/>
    </location>
</feature>
<dbReference type="SUPFAM" id="SSF103647">
    <property type="entry name" value="TSP type-3 repeat"/>
    <property type="match status" value="2"/>
</dbReference>
<feature type="compositionally biased region" description="Polar residues" evidence="6">
    <location>
        <begin position="1804"/>
        <end position="1813"/>
    </location>
</feature>
<comment type="subcellular location">
    <subcellularLocation>
        <location evidence="1">Secreted</location>
    </subcellularLocation>
</comment>
<feature type="compositionally biased region" description="Acidic residues" evidence="6">
    <location>
        <begin position="1394"/>
        <end position="1406"/>
    </location>
</feature>
<dbReference type="EMBL" id="JAFREP010000025">
    <property type="protein sequence ID" value="MBO1321561.1"/>
    <property type="molecule type" value="Genomic_DNA"/>
</dbReference>
<feature type="region of interest" description="Disordered" evidence="6">
    <location>
        <begin position="1370"/>
        <end position="1429"/>
    </location>
</feature>
<dbReference type="InterPro" id="IPR013783">
    <property type="entry name" value="Ig-like_fold"/>
</dbReference>
<dbReference type="SUPFAM" id="SSF49299">
    <property type="entry name" value="PKD domain"/>
    <property type="match status" value="5"/>
</dbReference>
<dbReference type="SMART" id="SM00089">
    <property type="entry name" value="PKD"/>
    <property type="match status" value="9"/>
</dbReference>
<dbReference type="GO" id="GO:0003677">
    <property type="term" value="F:DNA binding"/>
    <property type="evidence" value="ECO:0007669"/>
    <property type="project" value="UniProtKB-UniRule"/>
</dbReference>
<dbReference type="Proteomes" id="UP000664417">
    <property type="component" value="Unassembled WGS sequence"/>
</dbReference>
<evidence type="ECO:0000256" key="6">
    <source>
        <dbReference type="SAM" id="MobiDB-lite"/>
    </source>
</evidence>
<dbReference type="InterPro" id="IPR022409">
    <property type="entry name" value="PKD/Chitinase_dom"/>
</dbReference>
<keyword evidence="2" id="KW-0964">Secreted</keyword>
<reference evidence="9" key="1">
    <citation type="submission" date="2021-03" db="EMBL/GenBank/DDBJ databases">
        <authorList>
            <person name="Wang G."/>
        </authorList>
    </citation>
    <scope>NUCLEOTIDE SEQUENCE</scope>
    <source>
        <strain evidence="9">KCTC 12899</strain>
    </source>
</reference>
<dbReference type="PROSITE" id="PS51740">
    <property type="entry name" value="SPOVT_ABRB"/>
    <property type="match status" value="1"/>
</dbReference>
<feature type="region of interest" description="Disordered" evidence="6">
    <location>
        <begin position="3255"/>
        <end position="3350"/>
    </location>
</feature>
<dbReference type="InterPro" id="IPR007159">
    <property type="entry name" value="SpoVT-AbrB_dom"/>
</dbReference>
<keyword evidence="5" id="KW-0238">DNA-binding</keyword>
<feature type="compositionally biased region" description="Acidic residues" evidence="6">
    <location>
        <begin position="2480"/>
        <end position="2489"/>
    </location>
</feature>
<dbReference type="CDD" id="cd00146">
    <property type="entry name" value="PKD"/>
    <property type="match status" value="1"/>
</dbReference>
<dbReference type="PANTHER" id="PTHR37467">
    <property type="entry name" value="EXPORTED CALCIUM-BINDING GLYCOPROTEIN-RELATED"/>
    <property type="match status" value="1"/>
</dbReference>
<proteinExistence type="predicted"/>
<dbReference type="InterPro" id="IPR043136">
    <property type="entry name" value="B30.2/SPRY_sf"/>
</dbReference>
<feature type="signal peptide" evidence="7">
    <location>
        <begin position="1"/>
        <end position="27"/>
    </location>
</feature>
<accession>A0A8J7U7M3</accession>
<feature type="compositionally biased region" description="Acidic residues" evidence="6">
    <location>
        <begin position="1767"/>
        <end position="1779"/>
    </location>
</feature>
<comment type="caution">
    <text evidence="9">The sequence shown here is derived from an EMBL/GenBank/DDBJ whole genome shotgun (WGS) entry which is preliminary data.</text>
</comment>